<dbReference type="InterPro" id="IPR043128">
    <property type="entry name" value="Rev_trsase/Diguanyl_cyclase"/>
</dbReference>
<dbReference type="EMBL" id="BFEA01000142">
    <property type="protein sequence ID" value="GBG71170.1"/>
    <property type="molecule type" value="Genomic_DNA"/>
</dbReference>
<proteinExistence type="predicted"/>
<evidence type="ECO:0008006" key="8">
    <source>
        <dbReference type="Google" id="ProtNLM"/>
    </source>
</evidence>
<keyword evidence="2" id="KW-0175">Coiled coil</keyword>
<evidence type="ECO:0000256" key="3">
    <source>
        <dbReference type="SAM" id="MobiDB-lite"/>
    </source>
</evidence>
<protein>
    <recommendedName>
        <fullName evidence="8">Integrase catalytic domain-containing protein</fullName>
    </recommendedName>
</protein>
<feature type="domain" description="Integrase catalytic" evidence="5">
    <location>
        <begin position="100"/>
        <end position="191"/>
    </location>
</feature>
<keyword evidence="1" id="KW-0511">Multifunctional enzyme</keyword>
<dbReference type="OrthoDB" id="8026685at2759"/>
<feature type="compositionally biased region" description="Basic and acidic residues" evidence="3">
    <location>
        <begin position="322"/>
        <end position="341"/>
    </location>
</feature>
<dbReference type="InterPro" id="IPR000477">
    <property type="entry name" value="RT_dom"/>
</dbReference>
<evidence type="ECO:0000256" key="1">
    <source>
        <dbReference type="ARBA" id="ARBA00023268"/>
    </source>
</evidence>
<dbReference type="PANTHER" id="PTHR37984">
    <property type="entry name" value="PROTEIN CBG26694"/>
    <property type="match status" value="1"/>
</dbReference>
<name>A0A388KM94_CHABU</name>
<dbReference type="Pfam" id="PF24626">
    <property type="entry name" value="SH3_Tf2-1"/>
    <property type="match status" value="1"/>
</dbReference>
<feature type="coiled-coil region" evidence="2">
    <location>
        <begin position="216"/>
        <end position="243"/>
    </location>
</feature>
<dbReference type="AlphaFoldDB" id="A0A388KM94"/>
<dbReference type="InterPro" id="IPR001584">
    <property type="entry name" value="Integrase_cat-core"/>
</dbReference>
<dbReference type="GO" id="GO:0003824">
    <property type="term" value="F:catalytic activity"/>
    <property type="evidence" value="ECO:0007669"/>
    <property type="project" value="UniProtKB-KW"/>
</dbReference>
<dbReference type="Gene3D" id="3.30.420.10">
    <property type="entry name" value="Ribonuclease H-like superfamily/Ribonuclease H"/>
    <property type="match status" value="2"/>
</dbReference>
<dbReference type="SUPFAM" id="SSF53098">
    <property type="entry name" value="Ribonuclease H-like"/>
    <property type="match status" value="2"/>
</dbReference>
<dbReference type="PROSITE" id="PS50878">
    <property type="entry name" value="RT_POL"/>
    <property type="match status" value="1"/>
</dbReference>
<comment type="caution">
    <text evidence="6">The sequence shown here is derived from an EMBL/GenBank/DDBJ whole genome shotgun (WGS) entry which is preliminary data.</text>
</comment>
<evidence type="ECO:0000313" key="6">
    <source>
        <dbReference type="EMBL" id="GBG71170.1"/>
    </source>
</evidence>
<reference evidence="6 7" key="1">
    <citation type="journal article" date="2018" name="Cell">
        <title>The Chara Genome: Secondary Complexity and Implications for Plant Terrestrialization.</title>
        <authorList>
            <person name="Nishiyama T."/>
            <person name="Sakayama H."/>
            <person name="Vries J.D."/>
            <person name="Buschmann H."/>
            <person name="Saint-Marcoux D."/>
            <person name="Ullrich K.K."/>
            <person name="Haas F.B."/>
            <person name="Vanderstraeten L."/>
            <person name="Becker D."/>
            <person name="Lang D."/>
            <person name="Vosolsobe S."/>
            <person name="Rombauts S."/>
            <person name="Wilhelmsson P.K.I."/>
            <person name="Janitza P."/>
            <person name="Kern R."/>
            <person name="Heyl A."/>
            <person name="Rumpler F."/>
            <person name="Villalobos L.I.A.C."/>
            <person name="Clay J.M."/>
            <person name="Skokan R."/>
            <person name="Toyoda A."/>
            <person name="Suzuki Y."/>
            <person name="Kagoshima H."/>
            <person name="Schijlen E."/>
            <person name="Tajeshwar N."/>
            <person name="Catarino B."/>
            <person name="Hetherington A.J."/>
            <person name="Saltykova A."/>
            <person name="Bonnot C."/>
            <person name="Breuninger H."/>
            <person name="Symeonidi A."/>
            <person name="Radhakrishnan G.V."/>
            <person name="Van Nieuwerburgh F."/>
            <person name="Deforce D."/>
            <person name="Chang C."/>
            <person name="Karol K.G."/>
            <person name="Hedrich R."/>
            <person name="Ulvskov P."/>
            <person name="Glockner G."/>
            <person name="Delwiche C.F."/>
            <person name="Petrasek J."/>
            <person name="Van de Peer Y."/>
            <person name="Friml J."/>
            <person name="Beilby M."/>
            <person name="Dolan L."/>
            <person name="Kohara Y."/>
            <person name="Sugano S."/>
            <person name="Fujiyama A."/>
            <person name="Delaux P.-M."/>
            <person name="Quint M."/>
            <person name="TheiBen G."/>
            <person name="Hagemann M."/>
            <person name="Harholt J."/>
            <person name="Dunand C."/>
            <person name="Zachgo S."/>
            <person name="Langdale J."/>
            <person name="Maumus F."/>
            <person name="Straeten D.V.D."/>
            <person name="Gould S.B."/>
            <person name="Rensing S.A."/>
        </authorList>
    </citation>
    <scope>NUCLEOTIDE SEQUENCE [LARGE SCALE GENOMIC DNA]</scope>
    <source>
        <strain evidence="6 7">S276</strain>
    </source>
</reference>
<dbReference type="GO" id="GO:0003676">
    <property type="term" value="F:nucleic acid binding"/>
    <property type="evidence" value="ECO:0007669"/>
    <property type="project" value="InterPro"/>
</dbReference>
<dbReference type="InterPro" id="IPR050951">
    <property type="entry name" value="Retrovirus_Pol_polyprotein"/>
</dbReference>
<keyword evidence="7" id="KW-1185">Reference proteome</keyword>
<dbReference type="GO" id="GO:0015074">
    <property type="term" value="P:DNA integration"/>
    <property type="evidence" value="ECO:0007669"/>
    <property type="project" value="InterPro"/>
</dbReference>
<feature type="domain" description="Reverse transcriptase" evidence="4">
    <location>
        <begin position="1"/>
        <end position="67"/>
    </location>
</feature>
<dbReference type="PANTHER" id="PTHR37984:SF5">
    <property type="entry name" value="PROTEIN NYNRIN-LIKE"/>
    <property type="match status" value="1"/>
</dbReference>
<gene>
    <name evidence="6" type="ORF">CBR_g8472</name>
</gene>
<dbReference type="InterPro" id="IPR041577">
    <property type="entry name" value="RT_RNaseH_2"/>
</dbReference>
<sequence>MTTEFRDMLDRFVLIYLDDILVYSRTLDEHIVHLRAVLDRLRTAKYKANRAKCEFAQQELEYLGHFVMPQGISPLADKIKAIQDWPEPTNTTEVRSFMGLAGDCNTRFMSAFWTSPMKEFGTEMKPSSARHPQTDGQTEWAHQTAQVMLRTLIRTDQKDWVDRLPDIEFAYNTLVHPAIGVTPFELHHRGRKGHIFADLPFPRTADIVAACSPASVRKYRELLAKARANMQKAQVRMQQQANRRRVPCPIRVGDLVWVSTEEFALEQDVSRKLLPKWFGPWPVTSAVGDEPDGPSFVIEIPSHLTVHPVFHASKLATYTPAKSDDVPGRRSHDPPSMDGHQDVDRVITHRKHDNKPITITSPLTDLTRLDTPWDWTDECEPTFKRLKHALTLHEVLMVPDPQRPFVASQYGIGAVMAQQEGKKLRLVEYMSNRVPSKKLAKSTYERELYALYKALVHWRHYVLRRFFYLRYDHQTLNWIKTQPILSDALKRWIEVIDQYDFKLDYVKGEYNKVADALSCRADYLGAPISEFGLPEDVTRSLGEAYKEDPITMYIINKLQAKDKATTDEFIMVDGLLFLERAGFMSEMWKKATKQMGSELQMTSGNHPEANGQAEQMNRVVQHLLKHYIKPNQDDRDEKLPLIASLYSSRSRKGVEAAPKGISALC</sequence>
<evidence type="ECO:0000259" key="5">
    <source>
        <dbReference type="PROSITE" id="PS50994"/>
    </source>
</evidence>
<dbReference type="Gene3D" id="3.30.70.270">
    <property type="match status" value="2"/>
</dbReference>
<dbReference type="InterPro" id="IPR043502">
    <property type="entry name" value="DNA/RNA_pol_sf"/>
</dbReference>
<dbReference type="SUPFAM" id="SSF56672">
    <property type="entry name" value="DNA/RNA polymerases"/>
    <property type="match status" value="2"/>
</dbReference>
<dbReference type="Proteomes" id="UP000265515">
    <property type="component" value="Unassembled WGS sequence"/>
</dbReference>
<evidence type="ECO:0000313" key="7">
    <source>
        <dbReference type="Proteomes" id="UP000265515"/>
    </source>
</evidence>
<dbReference type="Pfam" id="PF00078">
    <property type="entry name" value="RVT_1"/>
    <property type="match status" value="1"/>
</dbReference>
<dbReference type="InterPro" id="IPR012337">
    <property type="entry name" value="RNaseH-like_sf"/>
</dbReference>
<accession>A0A388KM94</accession>
<dbReference type="FunFam" id="3.30.70.270:FF:000003">
    <property type="entry name" value="Transposon Ty3-G Gag-Pol polyprotein"/>
    <property type="match status" value="1"/>
</dbReference>
<dbReference type="InterPro" id="IPR056924">
    <property type="entry name" value="SH3_Tf2-1"/>
</dbReference>
<dbReference type="PROSITE" id="PS50994">
    <property type="entry name" value="INTEGRASE"/>
    <property type="match status" value="1"/>
</dbReference>
<dbReference type="Pfam" id="PF17919">
    <property type="entry name" value="RT_RNaseH_2"/>
    <property type="match status" value="1"/>
</dbReference>
<dbReference type="InterPro" id="IPR036397">
    <property type="entry name" value="RNaseH_sf"/>
</dbReference>
<dbReference type="Gramene" id="GBG71170">
    <property type="protein sequence ID" value="GBG71170"/>
    <property type="gene ID" value="CBR_g8472"/>
</dbReference>
<evidence type="ECO:0000256" key="2">
    <source>
        <dbReference type="SAM" id="Coils"/>
    </source>
</evidence>
<feature type="region of interest" description="Disordered" evidence="3">
    <location>
        <begin position="320"/>
        <end position="341"/>
    </location>
</feature>
<evidence type="ECO:0000259" key="4">
    <source>
        <dbReference type="PROSITE" id="PS50878"/>
    </source>
</evidence>
<dbReference type="CDD" id="cd01647">
    <property type="entry name" value="RT_LTR"/>
    <property type="match status" value="1"/>
</dbReference>
<organism evidence="6 7">
    <name type="scientific">Chara braunii</name>
    <name type="common">Braun's stonewort</name>
    <dbReference type="NCBI Taxonomy" id="69332"/>
    <lineage>
        <taxon>Eukaryota</taxon>
        <taxon>Viridiplantae</taxon>
        <taxon>Streptophyta</taxon>
        <taxon>Charophyceae</taxon>
        <taxon>Charales</taxon>
        <taxon>Characeae</taxon>
        <taxon>Chara</taxon>
    </lineage>
</organism>
<dbReference type="CDD" id="cd09274">
    <property type="entry name" value="RNase_HI_RT_Ty3"/>
    <property type="match status" value="1"/>
</dbReference>